<dbReference type="Pfam" id="PF00672">
    <property type="entry name" value="HAMP"/>
    <property type="match status" value="1"/>
</dbReference>
<dbReference type="SUPFAM" id="SSF58104">
    <property type="entry name" value="Methyl-accepting chemotaxis protein (MCP) signaling domain"/>
    <property type="match status" value="1"/>
</dbReference>
<keyword evidence="8 11" id="KW-0472">Membrane</keyword>
<keyword evidence="7 11" id="KW-1133">Transmembrane helix</keyword>
<gene>
    <name evidence="15" type="ORF">H3H36_18320</name>
</gene>
<dbReference type="SMART" id="SM00283">
    <property type="entry name" value="MA"/>
    <property type="match status" value="1"/>
</dbReference>
<evidence type="ECO:0000256" key="4">
    <source>
        <dbReference type="ARBA" id="ARBA00022500"/>
    </source>
</evidence>
<evidence type="ECO:0000259" key="14">
    <source>
        <dbReference type="PROSITE" id="PS50885"/>
    </source>
</evidence>
<keyword evidence="2" id="KW-1003">Cell membrane</keyword>
<evidence type="ECO:0000256" key="1">
    <source>
        <dbReference type="ARBA" id="ARBA00004429"/>
    </source>
</evidence>
<accession>A0A7W2EK66</accession>
<organism evidence="15 16">
    <name type="scientific">Rugamonas fusca</name>
    <dbReference type="NCBI Taxonomy" id="2758568"/>
    <lineage>
        <taxon>Bacteria</taxon>
        <taxon>Pseudomonadati</taxon>
        <taxon>Pseudomonadota</taxon>
        <taxon>Betaproteobacteria</taxon>
        <taxon>Burkholderiales</taxon>
        <taxon>Oxalobacteraceae</taxon>
        <taxon>Telluria group</taxon>
        <taxon>Rugamonas</taxon>
    </lineage>
</organism>
<evidence type="ECO:0000256" key="6">
    <source>
        <dbReference type="ARBA" id="ARBA00022692"/>
    </source>
</evidence>
<dbReference type="InterPro" id="IPR035965">
    <property type="entry name" value="PAS-like_dom_sf"/>
</dbReference>
<feature type="transmembrane region" description="Helical" evidence="11">
    <location>
        <begin position="166"/>
        <end position="190"/>
    </location>
</feature>
<dbReference type="NCBIfam" id="TIGR00229">
    <property type="entry name" value="sensory_box"/>
    <property type="match status" value="1"/>
</dbReference>
<name>A0A7W2EK66_9BURK</name>
<dbReference type="GO" id="GO:0052131">
    <property type="term" value="P:positive aerotaxis"/>
    <property type="evidence" value="ECO:0007669"/>
    <property type="project" value="UniProtKB-ARBA"/>
</dbReference>
<dbReference type="InterPro" id="IPR000014">
    <property type="entry name" value="PAS"/>
</dbReference>
<evidence type="ECO:0000256" key="11">
    <source>
        <dbReference type="SAM" id="Phobius"/>
    </source>
</evidence>
<comment type="similarity">
    <text evidence="9">Belongs to the methyl-accepting chemotaxis (MCP) protein family.</text>
</comment>
<dbReference type="Pfam" id="PF08447">
    <property type="entry name" value="PAS_3"/>
    <property type="match status" value="1"/>
</dbReference>
<dbReference type="PROSITE" id="PS50112">
    <property type="entry name" value="PAS"/>
    <property type="match status" value="1"/>
</dbReference>
<dbReference type="CDD" id="cd11386">
    <property type="entry name" value="MCP_signal"/>
    <property type="match status" value="1"/>
</dbReference>
<keyword evidence="5" id="KW-0997">Cell inner membrane</keyword>
<dbReference type="SUPFAM" id="SSF55785">
    <property type="entry name" value="PYP-like sensor domain (PAS domain)"/>
    <property type="match status" value="1"/>
</dbReference>
<dbReference type="Proteomes" id="UP000566711">
    <property type="component" value="Unassembled WGS sequence"/>
</dbReference>
<keyword evidence="16" id="KW-1185">Reference proteome</keyword>
<dbReference type="RefSeq" id="WP_182219537.1">
    <property type="nucleotide sequence ID" value="NZ_JACEZS010000016.1"/>
</dbReference>
<dbReference type="InterPro" id="IPR004089">
    <property type="entry name" value="MCPsignal_dom"/>
</dbReference>
<evidence type="ECO:0000256" key="5">
    <source>
        <dbReference type="ARBA" id="ARBA00022519"/>
    </source>
</evidence>
<protein>
    <submittedName>
        <fullName evidence="15">PAS domain-containing protein</fullName>
    </submittedName>
</protein>
<comment type="caution">
    <text evidence="15">The sequence shown here is derived from an EMBL/GenBank/DDBJ whole genome shotgun (WGS) entry which is preliminary data.</text>
</comment>
<dbReference type="InterPro" id="IPR051310">
    <property type="entry name" value="MCP_chemotaxis"/>
</dbReference>
<sequence length="546" mass="59021">MRTNLPVTQNEYPFPRGQTLVSTTDTKGRILYCNSTFIEVSGFSKEELLGQPHNLVRHPDMPEEAYRDMWATISAGKPWSAPVKNRRSNGDYYWVMANATPLMSDGKPVGYMSVRTEATRDQIRAAEQLYARMRAEKQSGKRTLRLSGGLVESDTLKGRLARLFRFGLSTNILLALLVVVVINAAVAALIPANLPMAGPGLFLFKLFTLLCGWRYLSWLMVKPLDGLITAANTMAAGDLTQIVARTRDDQLGQLQQALGQLNVNILSIVRDAREQSMAMLQGTHEIAQGNLELSSRTELQAANLEKTAAAIEQISATVRQTTDAADQANELSEQVSEVAEQSRLAVDEVNSTMQEIQAASGRISEITQVIDSIAFQTNILALNAAVEAARAGEQGRGFAVVASEVRALAQRTSSAAKEIKHLIDDSGGKVEQGHAKTTAAQVTLNKAVAGVRRVSALVSDISSASHAQLTGISEVNRAITELDGITQQNAAMVEEISAAAGSLEGTAQSVAETMQVFRLDNGSVIQADAVALRRSMKQSADMRRLQ</sequence>
<keyword evidence="4" id="KW-0145">Chemotaxis</keyword>
<dbReference type="CDD" id="cd00130">
    <property type="entry name" value="PAS"/>
    <property type="match status" value="1"/>
</dbReference>
<evidence type="ECO:0000256" key="10">
    <source>
        <dbReference type="PROSITE-ProRule" id="PRU00284"/>
    </source>
</evidence>
<feature type="domain" description="HAMP" evidence="14">
    <location>
        <begin position="218"/>
        <end position="270"/>
    </location>
</feature>
<dbReference type="PANTHER" id="PTHR43531">
    <property type="entry name" value="PROTEIN ICFG"/>
    <property type="match status" value="1"/>
</dbReference>
<dbReference type="PROSITE" id="PS50885">
    <property type="entry name" value="HAMP"/>
    <property type="match status" value="1"/>
</dbReference>
<evidence type="ECO:0000313" key="16">
    <source>
        <dbReference type="Proteomes" id="UP000566711"/>
    </source>
</evidence>
<dbReference type="GO" id="GO:0004888">
    <property type="term" value="F:transmembrane signaling receptor activity"/>
    <property type="evidence" value="ECO:0007669"/>
    <property type="project" value="TreeGrafter"/>
</dbReference>
<evidence type="ECO:0000256" key="2">
    <source>
        <dbReference type="ARBA" id="ARBA00022475"/>
    </source>
</evidence>
<keyword evidence="10" id="KW-0807">Transducer</keyword>
<dbReference type="PANTHER" id="PTHR43531:SF7">
    <property type="entry name" value="AEROTAXIS RECEPTOR"/>
    <property type="match status" value="1"/>
</dbReference>
<dbReference type="CDD" id="cd06225">
    <property type="entry name" value="HAMP"/>
    <property type="match status" value="1"/>
</dbReference>
<evidence type="ECO:0000259" key="12">
    <source>
        <dbReference type="PROSITE" id="PS50111"/>
    </source>
</evidence>
<evidence type="ECO:0000256" key="9">
    <source>
        <dbReference type="ARBA" id="ARBA00029447"/>
    </source>
</evidence>
<dbReference type="InterPro" id="IPR003660">
    <property type="entry name" value="HAMP_dom"/>
</dbReference>
<evidence type="ECO:0000256" key="3">
    <source>
        <dbReference type="ARBA" id="ARBA00022481"/>
    </source>
</evidence>
<dbReference type="Gene3D" id="3.30.450.20">
    <property type="entry name" value="PAS domain"/>
    <property type="match status" value="1"/>
</dbReference>
<comment type="subcellular location">
    <subcellularLocation>
        <location evidence="1">Cell inner membrane</location>
        <topology evidence="1">Multi-pass membrane protein</topology>
    </subcellularLocation>
</comment>
<evidence type="ECO:0000256" key="8">
    <source>
        <dbReference type="ARBA" id="ARBA00023136"/>
    </source>
</evidence>
<evidence type="ECO:0000313" key="15">
    <source>
        <dbReference type="EMBL" id="MBA5607317.1"/>
    </source>
</evidence>
<keyword evidence="3" id="KW-0488">Methylation</keyword>
<dbReference type="GO" id="GO:0007165">
    <property type="term" value="P:signal transduction"/>
    <property type="evidence" value="ECO:0007669"/>
    <property type="project" value="UniProtKB-KW"/>
</dbReference>
<keyword evidence="6 11" id="KW-0812">Transmembrane</keyword>
<feature type="domain" description="Methyl-accepting transducer" evidence="12">
    <location>
        <begin position="275"/>
        <end position="504"/>
    </location>
</feature>
<dbReference type="FunFam" id="3.30.450.20:FF:000046">
    <property type="entry name" value="Aerotaxis sensor receptor"/>
    <property type="match status" value="1"/>
</dbReference>
<evidence type="ECO:0000259" key="13">
    <source>
        <dbReference type="PROSITE" id="PS50112"/>
    </source>
</evidence>
<dbReference type="AlphaFoldDB" id="A0A7W2EK66"/>
<dbReference type="PROSITE" id="PS50111">
    <property type="entry name" value="CHEMOTAXIS_TRANSDUC_2"/>
    <property type="match status" value="1"/>
</dbReference>
<proteinExistence type="inferred from homology"/>
<dbReference type="EMBL" id="JACEZS010000016">
    <property type="protein sequence ID" value="MBA5607317.1"/>
    <property type="molecule type" value="Genomic_DNA"/>
</dbReference>
<dbReference type="InterPro" id="IPR013655">
    <property type="entry name" value="PAS_fold_3"/>
</dbReference>
<dbReference type="GO" id="GO:0005886">
    <property type="term" value="C:plasma membrane"/>
    <property type="evidence" value="ECO:0007669"/>
    <property type="project" value="UniProtKB-SubCell"/>
</dbReference>
<dbReference type="SMART" id="SM00304">
    <property type="entry name" value="HAMP"/>
    <property type="match status" value="1"/>
</dbReference>
<feature type="domain" description="PAS" evidence="13">
    <location>
        <begin position="25"/>
        <end position="76"/>
    </location>
</feature>
<reference evidence="15 16" key="1">
    <citation type="submission" date="2020-07" db="EMBL/GenBank/DDBJ databases">
        <title>Novel species isolated from subtropical streams in China.</title>
        <authorList>
            <person name="Lu H."/>
        </authorList>
    </citation>
    <scope>NUCLEOTIDE SEQUENCE [LARGE SCALE GENOMIC DNA]</scope>
    <source>
        <strain evidence="15 16">FT3S</strain>
    </source>
</reference>
<dbReference type="SMART" id="SM00091">
    <property type="entry name" value="PAS"/>
    <property type="match status" value="1"/>
</dbReference>
<dbReference type="FunFam" id="1.10.287.950:FF:000001">
    <property type="entry name" value="Methyl-accepting chemotaxis sensory transducer"/>
    <property type="match status" value="1"/>
</dbReference>
<evidence type="ECO:0000256" key="7">
    <source>
        <dbReference type="ARBA" id="ARBA00022989"/>
    </source>
</evidence>
<dbReference type="Gene3D" id="1.10.287.950">
    <property type="entry name" value="Methyl-accepting chemotaxis protein"/>
    <property type="match status" value="1"/>
</dbReference>
<dbReference type="Pfam" id="PF00015">
    <property type="entry name" value="MCPsignal"/>
    <property type="match status" value="1"/>
</dbReference>